<evidence type="ECO:0000256" key="1">
    <source>
        <dbReference type="ARBA" id="ARBA00023002"/>
    </source>
</evidence>
<dbReference type="Proteomes" id="UP000283880">
    <property type="component" value="Unassembled WGS sequence"/>
</dbReference>
<evidence type="ECO:0000259" key="3">
    <source>
        <dbReference type="Pfam" id="PF25137"/>
    </source>
</evidence>
<keyword evidence="1" id="KW-0560">Oxidoreductase</keyword>
<feature type="domain" description="Fe-containing alcohol dehydrogenase-like C-terminal" evidence="3">
    <location>
        <begin position="188"/>
        <end position="386"/>
    </location>
</feature>
<dbReference type="InterPro" id="IPR044731">
    <property type="entry name" value="BDH-like"/>
</dbReference>
<proteinExistence type="predicted"/>
<dbReference type="OrthoDB" id="9801156at2"/>
<dbReference type="Pfam" id="PF00465">
    <property type="entry name" value="Fe-ADH"/>
    <property type="match status" value="1"/>
</dbReference>
<dbReference type="InterPro" id="IPR018211">
    <property type="entry name" value="ADH_Fe_CS"/>
</dbReference>
<dbReference type="SUPFAM" id="SSF56796">
    <property type="entry name" value="Dehydroquinate synthase-like"/>
    <property type="match status" value="1"/>
</dbReference>
<evidence type="ECO:0000313" key="5">
    <source>
        <dbReference type="Proteomes" id="UP000283880"/>
    </source>
</evidence>
<evidence type="ECO:0000313" key="4">
    <source>
        <dbReference type="EMBL" id="RGX29916.1"/>
    </source>
</evidence>
<dbReference type="GO" id="GO:1990002">
    <property type="term" value="F:methylglyoxal reductase (NADPH) (acetol producing) activity"/>
    <property type="evidence" value="ECO:0007669"/>
    <property type="project" value="TreeGrafter"/>
</dbReference>
<dbReference type="GO" id="GO:0008106">
    <property type="term" value="F:alcohol dehydrogenase (NADP+) activity"/>
    <property type="evidence" value="ECO:0007669"/>
    <property type="project" value="TreeGrafter"/>
</dbReference>
<dbReference type="Gene3D" id="1.20.1090.10">
    <property type="entry name" value="Dehydroquinate synthase-like - alpha domain"/>
    <property type="match status" value="1"/>
</dbReference>
<dbReference type="Pfam" id="PF25137">
    <property type="entry name" value="ADH_Fe_C"/>
    <property type="match status" value="1"/>
</dbReference>
<dbReference type="AlphaFoldDB" id="A0A413FGM4"/>
<dbReference type="CDD" id="cd08187">
    <property type="entry name" value="BDH"/>
    <property type="match status" value="1"/>
</dbReference>
<organism evidence="4 5">
    <name type="scientific">Enterocloster asparagiformis</name>
    <dbReference type="NCBI Taxonomy" id="333367"/>
    <lineage>
        <taxon>Bacteria</taxon>
        <taxon>Bacillati</taxon>
        <taxon>Bacillota</taxon>
        <taxon>Clostridia</taxon>
        <taxon>Lachnospirales</taxon>
        <taxon>Lachnospiraceae</taxon>
        <taxon>Enterocloster</taxon>
    </lineage>
</organism>
<dbReference type="GO" id="GO:1990362">
    <property type="term" value="F:butanol dehydrogenase (NAD+) activity"/>
    <property type="evidence" value="ECO:0007669"/>
    <property type="project" value="InterPro"/>
</dbReference>
<reference evidence="4 5" key="1">
    <citation type="submission" date="2018-08" db="EMBL/GenBank/DDBJ databases">
        <title>A genome reference for cultivated species of the human gut microbiota.</title>
        <authorList>
            <person name="Zou Y."/>
            <person name="Xue W."/>
            <person name="Luo G."/>
        </authorList>
    </citation>
    <scope>NUCLEOTIDE SEQUENCE [LARGE SCALE GENOMIC DNA]</scope>
    <source>
        <strain evidence="4 5">AF04-15</strain>
    </source>
</reference>
<gene>
    <name evidence="4" type="ORF">DWV29_09400</name>
</gene>
<dbReference type="Gene3D" id="3.40.50.1970">
    <property type="match status" value="1"/>
</dbReference>
<comment type="caution">
    <text evidence="4">The sequence shown here is derived from an EMBL/GenBank/DDBJ whole genome shotgun (WGS) entry which is preliminary data.</text>
</comment>
<dbReference type="FunFam" id="3.40.50.1970:FF:000003">
    <property type="entry name" value="Alcohol dehydrogenase, iron-containing"/>
    <property type="match status" value="1"/>
</dbReference>
<dbReference type="InterPro" id="IPR001670">
    <property type="entry name" value="ADH_Fe/GldA"/>
</dbReference>
<evidence type="ECO:0000259" key="2">
    <source>
        <dbReference type="Pfam" id="PF00465"/>
    </source>
</evidence>
<sequence>MYNFDFHLATNIHFGRGSVTSSLVKELGHGKNVFFVYDEVPVKASGLYDEIISALKAAGVRYQEFTGVEPNPRHTTVNRGIAALKEFNADCIVAAGGGSTLDCAKAISFGVYHDGDVWDFYSGRVPVEKVMPVIAIPTLAASGAEVSFSAVISNMGTRQKIGLRNEKIRPTCAILDPTYTFSVPKFHTACGVVDIMSHTYESYFCNDSGTIPDGFSEAIQRACVESGPKVMVNPSDYDTRAELMWAAVLSISHLSACGRPVFNSPIHALEHILSAYYDIVHGAGIAIISLSWFRYALTDENAPRFAKWAKNVWGIEIQGSDREAGEAAILAFESFCRELGLPTRLSEVNIGRKQIEEIVEAEFAGLKGNETWFRPVTSKEELLAVYALAL</sequence>
<dbReference type="PROSITE" id="PS00913">
    <property type="entry name" value="ADH_IRON_1"/>
    <property type="match status" value="1"/>
</dbReference>
<dbReference type="RefSeq" id="WP_117777329.1">
    <property type="nucleotide sequence ID" value="NZ_QSBM01000006.1"/>
</dbReference>
<dbReference type="PANTHER" id="PTHR43633">
    <property type="entry name" value="ALCOHOL DEHYDROGENASE YQHD"/>
    <property type="match status" value="1"/>
</dbReference>
<dbReference type="GO" id="GO:0046872">
    <property type="term" value="F:metal ion binding"/>
    <property type="evidence" value="ECO:0007669"/>
    <property type="project" value="InterPro"/>
</dbReference>
<dbReference type="GO" id="GO:0005829">
    <property type="term" value="C:cytosol"/>
    <property type="evidence" value="ECO:0007669"/>
    <property type="project" value="TreeGrafter"/>
</dbReference>
<protein>
    <submittedName>
        <fullName evidence="4">Iron-containing alcohol dehydrogenase</fullName>
    </submittedName>
</protein>
<dbReference type="InterPro" id="IPR056798">
    <property type="entry name" value="ADH_Fe_C"/>
</dbReference>
<feature type="domain" description="Alcohol dehydrogenase iron-type/glycerol dehydrogenase GldA" evidence="2">
    <location>
        <begin position="10"/>
        <end position="177"/>
    </location>
</feature>
<name>A0A413FGM4_9FIRM</name>
<dbReference type="PANTHER" id="PTHR43633:SF1">
    <property type="entry name" value="ALCOHOL DEHYDROGENASE YQHD"/>
    <property type="match status" value="1"/>
</dbReference>
<dbReference type="EMBL" id="QSBM01000006">
    <property type="protein sequence ID" value="RGX29916.1"/>
    <property type="molecule type" value="Genomic_DNA"/>
</dbReference>
<accession>A0A413FGM4</accession>